<keyword evidence="1" id="KW-0812">Transmembrane</keyword>
<proteinExistence type="predicted"/>
<evidence type="ECO:0000256" key="1">
    <source>
        <dbReference type="SAM" id="Phobius"/>
    </source>
</evidence>
<keyword evidence="1" id="KW-1133">Transmembrane helix</keyword>
<comment type="caution">
    <text evidence="2">The sequence shown here is derived from an EMBL/GenBank/DDBJ whole genome shotgun (WGS) entry which is preliminary data.</text>
</comment>
<dbReference type="Proteomes" id="UP000029050">
    <property type="component" value="Unassembled WGS sequence"/>
</dbReference>
<organism evidence="2 3">
    <name type="scientific">Bifidobacterium psychraerophilum</name>
    <dbReference type="NCBI Taxonomy" id="218140"/>
    <lineage>
        <taxon>Bacteria</taxon>
        <taxon>Bacillati</taxon>
        <taxon>Actinomycetota</taxon>
        <taxon>Actinomycetes</taxon>
        <taxon>Bifidobacteriales</taxon>
        <taxon>Bifidobacteriaceae</taxon>
        <taxon>Bifidobacterium</taxon>
    </lineage>
</organism>
<keyword evidence="1" id="KW-0472">Membrane</keyword>
<evidence type="ECO:0000313" key="2">
    <source>
        <dbReference type="EMBL" id="KFI82284.1"/>
    </source>
</evidence>
<evidence type="ECO:0000313" key="3">
    <source>
        <dbReference type="Proteomes" id="UP000029050"/>
    </source>
</evidence>
<gene>
    <name evidence="2" type="ORF">BPSY_1133</name>
</gene>
<protein>
    <submittedName>
        <fullName evidence="2">Uncharacterized protein</fullName>
    </submittedName>
</protein>
<sequence length="141" mass="16381">MAHFKKIHMLGFFPIFSVIALALAQWWEHHYTDDLFREHFWFGDYLYLNILFLVFYMFLLAYAIPLIVDIRMSKRTAFWLKVVCFGALLVYILASLYSSLLGNRLDMFPQRVDISLGIVGGVVLGVAYARSNESSTKKSNR</sequence>
<feature type="transmembrane region" description="Helical" evidence="1">
    <location>
        <begin position="112"/>
        <end position="129"/>
    </location>
</feature>
<dbReference type="GeneID" id="98300341"/>
<feature type="transmembrane region" description="Helical" evidence="1">
    <location>
        <begin position="47"/>
        <end position="66"/>
    </location>
</feature>
<dbReference type="RefSeq" id="WP_051921747.1">
    <property type="nucleotide sequence ID" value="NZ_JGZI01000009.1"/>
</dbReference>
<feature type="transmembrane region" description="Helical" evidence="1">
    <location>
        <begin position="7"/>
        <end position="27"/>
    </location>
</feature>
<accession>A0A087CG84</accession>
<dbReference type="EMBL" id="JGZI01000009">
    <property type="protein sequence ID" value="KFI82284.1"/>
    <property type="molecule type" value="Genomic_DNA"/>
</dbReference>
<name>A0A087CG84_9BIFI</name>
<reference evidence="2 3" key="1">
    <citation type="submission" date="2014-03" db="EMBL/GenBank/DDBJ databases">
        <title>Genomics of Bifidobacteria.</title>
        <authorList>
            <person name="Ventura M."/>
            <person name="Milani C."/>
            <person name="Lugli G.A."/>
        </authorList>
    </citation>
    <scope>NUCLEOTIDE SEQUENCE [LARGE SCALE GENOMIC DNA]</scope>
    <source>
        <strain evidence="2 3">LMG 21775</strain>
    </source>
</reference>
<dbReference type="AlphaFoldDB" id="A0A087CG84"/>
<keyword evidence="3" id="KW-1185">Reference proteome</keyword>
<feature type="transmembrane region" description="Helical" evidence="1">
    <location>
        <begin position="78"/>
        <end position="100"/>
    </location>
</feature>